<evidence type="ECO:0000256" key="1">
    <source>
        <dbReference type="ARBA" id="ARBA00023125"/>
    </source>
</evidence>
<dbReference type="PATRIC" id="fig|1423806.3.peg.1143"/>
<dbReference type="Gene3D" id="3.30.1310.10">
    <property type="entry name" value="Nucleoid-associated protein YbaB-like domain"/>
    <property type="match status" value="1"/>
</dbReference>
<evidence type="ECO:0000256" key="3">
    <source>
        <dbReference type="SAM" id="MobiDB-lite"/>
    </source>
</evidence>
<dbReference type="Pfam" id="PF02575">
    <property type="entry name" value="YbaB_DNA_bd"/>
    <property type="match status" value="1"/>
</dbReference>
<keyword evidence="5" id="KW-1185">Reference proteome</keyword>
<dbReference type="AlphaFoldDB" id="A0A023CVD1"/>
<dbReference type="EMBL" id="AYZF01000013">
    <property type="protein sequence ID" value="KRN05938.1"/>
    <property type="molecule type" value="Genomic_DNA"/>
</dbReference>
<name>A0A023CVD1_9LACO</name>
<dbReference type="HAMAP" id="MF_00274">
    <property type="entry name" value="DNA_YbaB_EbfC"/>
    <property type="match status" value="1"/>
</dbReference>
<comment type="function">
    <text evidence="2">Binds to DNA and alters its conformation. May be involved in regulation of gene expression, nucleoid organization and DNA protection.</text>
</comment>
<keyword evidence="2" id="KW-0963">Cytoplasm</keyword>
<accession>A0A023CVD1</accession>
<dbReference type="NCBIfam" id="TIGR00103">
    <property type="entry name" value="DNA_YbaB_EbfC"/>
    <property type="match status" value="1"/>
</dbReference>
<dbReference type="PIRSF" id="PIRSF004555">
    <property type="entry name" value="UCP004555"/>
    <property type="match status" value="1"/>
</dbReference>
<dbReference type="InterPro" id="IPR004401">
    <property type="entry name" value="YbaB/EbfC"/>
</dbReference>
<dbReference type="PANTHER" id="PTHR33449:SF1">
    <property type="entry name" value="NUCLEOID-ASSOCIATED PROTEIN YBAB"/>
    <property type="match status" value="1"/>
</dbReference>
<comment type="subcellular location">
    <subcellularLocation>
        <location evidence="2">Cytoplasm</location>
        <location evidence="2">Nucleoid</location>
    </subcellularLocation>
</comment>
<protein>
    <recommendedName>
        <fullName evidence="2">Nucleoid-associated protein FD15_GL001122</fullName>
    </recommendedName>
</protein>
<dbReference type="GO" id="GO:0003677">
    <property type="term" value="F:DNA binding"/>
    <property type="evidence" value="ECO:0007669"/>
    <property type="project" value="UniProtKB-UniRule"/>
</dbReference>
<feature type="compositionally biased region" description="Low complexity" evidence="3">
    <location>
        <begin position="1"/>
        <end position="21"/>
    </location>
</feature>
<dbReference type="GO" id="GO:0005829">
    <property type="term" value="C:cytosol"/>
    <property type="evidence" value="ECO:0007669"/>
    <property type="project" value="TreeGrafter"/>
</dbReference>
<evidence type="ECO:0000256" key="2">
    <source>
        <dbReference type="HAMAP-Rule" id="MF_00274"/>
    </source>
</evidence>
<comment type="caution">
    <text evidence="4">The sequence shown here is derived from an EMBL/GenBank/DDBJ whole genome shotgun (WGS) entry which is preliminary data.</text>
</comment>
<dbReference type="OrthoDB" id="9795263at2"/>
<dbReference type="eggNOG" id="COG0718">
    <property type="taxonomic scope" value="Bacteria"/>
</dbReference>
<reference evidence="4 5" key="1">
    <citation type="journal article" date="2015" name="Genome Announc.">
        <title>Expanding the biotechnology potential of lactobacilli through comparative genomics of 213 strains and associated genera.</title>
        <authorList>
            <person name="Sun Z."/>
            <person name="Harris H.M."/>
            <person name="McCann A."/>
            <person name="Guo C."/>
            <person name="Argimon S."/>
            <person name="Zhang W."/>
            <person name="Yang X."/>
            <person name="Jeffery I.B."/>
            <person name="Cooney J.C."/>
            <person name="Kagawa T.F."/>
            <person name="Liu W."/>
            <person name="Song Y."/>
            <person name="Salvetti E."/>
            <person name="Wrobel A."/>
            <person name="Rasinkangas P."/>
            <person name="Parkhill J."/>
            <person name="Rea M.C."/>
            <person name="O'Sullivan O."/>
            <person name="Ritari J."/>
            <person name="Douillard F.P."/>
            <person name="Paul Ross R."/>
            <person name="Yang R."/>
            <person name="Briner A.E."/>
            <person name="Felis G.E."/>
            <person name="de Vos W.M."/>
            <person name="Barrangou R."/>
            <person name="Klaenhammer T.R."/>
            <person name="Caufield P.W."/>
            <person name="Cui Y."/>
            <person name="Zhang H."/>
            <person name="O'Toole P.W."/>
        </authorList>
    </citation>
    <scope>NUCLEOTIDE SEQUENCE [LARGE SCALE GENOMIC DNA]</scope>
    <source>
        <strain evidence="4 5">DSM 21376</strain>
    </source>
</reference>
<dbReference type="Proteomes" id="UP000050961">
    <property type="component" value="Unassembled WGS sequence"/>
</dbReference>
<dbReference type="PANTHER" id="PTHR33449">
    <property type="entry name" value="NUCLEOID-ASSOCIATED PROTEIN YBAB"/>
    <property type="match status" value="1"/>
</dbReference>
<dbReference type="RefSeq" id="WP_034987690.1">
    <property type="nucleotide sequence ID" value="NZ_AYZF01000013.1"/>
</dbReference>
<feature type="region of interest" description="Disordered" evidence="3">
    <location>
        <begin position="1"/>
        <end position="24"/>
    </location>
</feature>
<comment type="subunit">
    <text evidence="2">Homodimer.</text>
</comment>
<proteinExistence type="inferred from homology"/>
<keyword evidence="1 2" id="KW-0238">DNA-binding</keyword>
<organism evidence="4 5">
    <name type="scientific">Liquorilactobacillus sucicola DSM 21376 = JCM 15457</name>
    <dbReference type="NCBI Taxonomy" id="1423806"/>
    <lineage>
        <taxon>Bacteria</taxon>
        <taxon>Bacillati</taxon>
        <taxon>Bacillota</taxon>
        <taxon>Bacilli</taxon>
        <taxon>Lactobacillales</taxon>
        <taxon>Lactobacillaceae</taxon>
        <taxon>Liquorilactobacillus</taxon>
    </lineage>
</organism>
<dbReference type="InterPro" id="IPR036894">
    <property type="entry name" value="YbaB-like_sf"/>
</dbReference>
<dbReference type="GO" id="GO:0043590">
    <property type="term" value="C:bacterial nucleoid"/>
    <property type="evidence" value="ECO:0007669"/>
    <property type="project" value="UniProtKB-UniRule"/>
</dbReference>
<dbReference type="STRING" id="1423806.FD15_GL001122"/>
<comment type="similarity">
    <text evidence="2">Belongs to the YbaB/EbfC family.</text>
</comment>
<sequence>MMRGMGNMQGMMKQMQKMQKNMKADQEKLDQTIFTGKSADDAVVVKFTGKREMKDIAISSEAVDPDDVEMLQDLVIMAVNDAMQQIEEETQKTMGKYTRNVPGF</sequence>
<gene>
    <name evidence="4" type="ORF">FD15_GL001122</name>
</gene>
<evidence type="ECO:0000313" key="5">
    <source>
        <dbReference type="Proteomes" id="UP000050961"/>
    </source>
</evidence>
<dbReference type="SUPFAM" id="SSF82607">
    <property type="entry name" value="YbaB-like"/>
    <property type="match status" value="1"/>
</dbReference>
<evidence type="ECO:0000313" key="4">
    <source>
        <dbReference type="EMBL" id="KRN05938.1"/>
    </source>
</evidence>